<evidence type="ECO:0000313" key="4">
    <source>
        <dbReference type="WBParaSite" id="TCNE_0001303101-mRNA-1"/>
    </source>
</evidence>
<gene>
    <name evidence="2" type="ORF">TCNE_LOCUS13031</name>
</gene>
<sequence>MFYQESRGADIADTSVKRKKLAVAIREADEQFVADHRESYFAPYNISARVYALWGRHYYAASVSRGRDSCGLHEVRFIEDGLVRNLVTTGIIPLTAVTAGKKCVATKKRNGQEISECVEVMRAPSSIDKKDWLKATFVVRSVMYGDKYRVSWEKLILNASQGAELLESMVNAACEIMTENIDNSGDLRSGAMRRANGDLTPQGSFCQSKCLVLGSDEIDVVDNEFDLSSVTINVLQQVPDEVVNNDKMEDAPNSFGMNKPYEEPASEVISGVISAPVPVSADISNEEAREAGEVIRDVLNDLCGLVENSIREGAFSSCIDCPYVTEQCGETGVRFVFSVTDDVNAGESLYKVRDGIMIRNEVDSSCDVFNISPPCEAQDGDLLTSDQFNAPNPSKHIQRPVFEKIDGRSWTASGIMAIGVVSLETFADLKQELGMYIEVAGDCDVSHANQSLDGRENVVGVNIANVRASVCVDLDMRHEGAFALKCYHFFAFYRTC</sequence>
<accession>A0A183UX11</accession>
<dbReference type="WBParaSite" id="TCNE_0001303101-mRNA-1">
    <property type="protein sequence ID" value="TCNE_0001303101-mRNA-1"/>
    <property type="gene ID" value="TCNE_0001303101"/>
</dbReference>
<organism evidence="3 4">
    <name type="scientific">Toxocara canis</name>
    <name type="common">Canine roundworm</name>
    <dbReference type="NCBI Taxonomy" id="6265"/>
    <lineage>
        <taxon>Eukaryota</taxon>
        <taxon>Metazoa</taxon>
        <taxon>Ecdysozoa</taxon>
        <taxon>Nematoda</taxon>
        <taxon>Chromadorea</taxon>
        <taxon>Rhabditida</taxon>
        <taxon>Spirurina</taxon>
        <taxon>Ascaridomorpha</taxon>
        <taxon>Ascaridoidea</taxon>
        <taxon>Toxocaridae</taxon>
        <taxon>Toxocara</taxon>
    </lineage>
</organism>
<reference evidence="4" key="1">
    <citation type="submission" date="2016-06" db="UniProtKB">
        <authorList>
            <consortium name="WormBaseParasite"/>
        </authorList>
    </citation>
    <scope>IDENTIFICATION</scope>
</reference>
<evidence type="ECO:0000313" key="2">
    <source>
        <dbReference type="EMBL" id="VDM44352.1"/>
    </source>
</evidence>
<evidence type="ECO:0000313" key="3">
    <source>
        <dbReference type="Proteomes" id="UP000050794"/>
    </source>
</evidence>
<feature type="domain" description="Hsr-9 Tudor" evidence="1">
    <location>
        <begin position="49"/>
        <end position="164"/>
    </location>
</feature>
<dbReference type="Pfam" id="PF24680">
    <property type="entry name" value="SH3_Hsr9"/>
    <property type="match status" value="1"/>
</dbReference>
<proteinExistence type="predicted"/>
<dbReference type="EMBL" id="UYWY01021531">
    <property type="protein sequence ID" value="VDM44352.1"/>
    <property type="molecule type" value="Genomic_DNA"/>
</dbReference>
<dbReference type="Proteomes" id="UP000050794">
    <property type="component" value="Unassembled WGS sequence"/>
</dbReference>
<dbReference type="AlphaFoldDB" id="A0A183UX11"/>
<evidence type="ECO:0000259" key="1">
    <source>
        <dbReference type="Pfam" id="PF24680"/>
    </source>
</evidence>
<reference evidence="2 3" key="2">
    <citation type="submission" date="2018-11" db="EMBL/GenBank/DDBJ databases">
        <authorList>
            <consortium name="Pathogen Informatics"/>
        </authorList>
    </citation>
    <scope>NUCLEOTIDE SEQUENCE [LARGE SCALE GENOMIC DNA]</scope>
</reference>
<protein>
    <submittedName>
        <fullName evidence="4">ULP_PROTEASE domain-containing protein</fullName>
    </submittedName>
</protein>
<keyword evidence="3" id="KW-1185">Reference proteome</keyword>
<name>A0A183UX11_TOXCA</name>
<dbReference type="InterPro" id="IPR056492">
    <property type="entry name" value="SH3_Hsr9"/>
</dbReference>